<name>A0ABW4TD65_9ACTN</name>
<dbReference type="EMBL" id="JBHUFV010000096">
    <property type="protein sequence ID" value="MFD1939771.1"/>
    <property type="molecule type" value="Genomic_DNA"/>
</dbReference>
<comment type="caution">
    <text evidence="1">The sequence shown here is derived from an EMBL/GenBank/DDBJ whole genome shotgun (WGS) entry which is preliminary data.</text>
</comment>
<reference evidence="2" key="1">
    <citation type="journal article" date="2019" name="Int. J. Syst. Evol. Microbiol.">
        <title>The Global Catalogue of Microorganisms (GCM) 10K type strain sequencing project: providing services to taxonomists for standard genome sequencing and annotation.</title>
        <authorList>
            <consortium name="The Broad Institute Genomics Platform"/>
            <consortium name="The Broad Institute Genome Sequencing Center for Infectious Disease"/>
            <person name="Wu L."/>
            <person name="Ma J."/>
        </authorList>
    </citation>
    <scope>NUCLEOTIDE SEQUENCE [LARGE SCALE GENOMIC DNA]</scope>
    <source>
        <strain evidence="2">ICMP 6774ER</strain>
    </source>
</reference>
<protein>
    <submittedName>
        <fullName evidence="1">Uncharacterized protein</fullName>
    </submittedName>
</protein>
<dbReference type="Proteomes" id="UP001597368">
    <property type="component" value="Unassembled WGS sequence"/>
</dbReference>
<evidence type="ECO:0000313" key="2">
    <source>
        <dbReference type="Proteomes" id="UP001597368"/>
    </source>
</evidence>
<proteinExistence type="predicted"/>
<dbReference type="RefSeq" id="WP_379582356.1">
    <property type="nucleotide sequence ID" value="NZ_JBHUFV010000096.1"/>
</dbReference>
<gene>
    <name evidence="1" type="ORF">ACFSKW_50780</name>
</gene>
<accession>A0ABW4TD65</accession>
<evidence type="ECO:0000313" key="1">
    <source>
        <dbReference type="EMBL" id="MFD1939771.1"/>
    </source>
</evidence>
<organism evidence="1 2">
    <name type="scientific">Nonomuraea mangrovi</name>
    <dbReference type="NCBI Taxonomy" id="2316207"/>
    <lineage>
        <taxon>Bacteria</taxon>
        <taxon>Bacillati</taxon>
        <taxon>Actinomycetota</taxon>
        <taxon>Actinomycetes</taxon>
        <taxon>Streptosporangiales</taxon>
        <taxon>Streptosporangiaceae</taxon>
        <taxon>Nonomuraea</taxon>
    </lineage>
</organism>
<keyword evidence="2" id="KW-1185">Reference proteome</keyword>
<sequence>MALNLPPLLHAVDEVERAVTGNVRRSVNVLLCLVAVATIGWSGTLLWQNWKGRQQIDEACAGLVPAGRVLALSPAGGTISHRTADKWTIELDAGLPQYCELLSTEAGAEYRTGEPWSFFKGVVGVLPSNEPVIPETPGDNLVDRRNPTYPYEPLGGGISGTVTASGVSVDLPCARGMSNGQPITALWAWASLKDPGPPFTDNGQLTSHDRDTLAEIAVITANNLAERLGCAERLPDPPEDIPALTPGPTPAAGADGTCAWYRKAGFARHKQLPDQVLESRIDDKLWFERCGLVLSSIRANGLWRSDAAELDDLSRPSDPGDWFVSLHTYSGERAKRVHLKATHGEPPVVAEPGKAGRGETSVWWASSRCEGKPQIHTMTVAYGYDKLMRSALEKVFRAYVTDVVARRGCTDTAFPTSSTFRPG</sequence>